<name>A0A8C5IMJ8_JUNHY</name>
<dbReference type="GO" id="GO:0000922">
    <property type="term" value="C:spindle pole"/>
    <property type="evidence" value="ECO:0007669"/>
    <property type="project" value="TreeGrafter"/>
</dbReference>
<keyword evidence="5 7" id="KW-0175">Coiled coil</keyword>
<feature type="domain" description="Dynein associated protein" evidence="9">
    <location>
        <begin position="365"/>
        <end position="499"/>
    </location>
</feature>
<reference evidence="10" key="1">
    <citation type="submission" date="2025-08" db="UniProtKB">
        <authorList>
            <consortium name="Ensembl"/>
        </authorList>
    </citation>
    <scope>IDENTIFICATION</scope>
</reference>
<dbReference type="GO" id="GO:0030286">
    <property type="term" value="C:dynein complex"/>
    <property type="evidence" value="ECO:0007669"/>
    <property type="project" value="UniProtKB-KW"/>
</dbReference>
<dbReference type="OMA" id="DECDENA"/>
<evidence type="ECO:0000256" key="5">
    <source>
        <dbReference type="ARBA" id="ARBA00023054"/>
    </source>
</evidence>
<feature type="compositionally biased region" description="Low complexity" evidence="8">
    <location>
        <begin position="23"/>
        <end position="62"/>
    </location>
</feature>
<dbReference type="Ensembl" id="ENSJHYT00000007988.1">
    <property type="protein sequence ID" value="ENSJHYP00000006539.1"/>
    <property type="gene ID" value="ENSJHYG00000005235.1"/>
</dbReference>
<dbReference type="Pfam" id="PF12455">
    <property type="entry name" value="Dynactin"/>
    <property type="match status" value="1"/>
</dbReference>
<evidence type="ECO:0000256" key="7">
    <source>
        <dbReference type="SAM" id="Coils"/>
    </source>
</evidence>
<reference evidence="10" key="2">
    <citation type="submission" date="2025-09" db="UniProtKB">
        <authorList>
            <consortium name="Ensembl"/>
        </authorList>
    </citation>
    <scope>IDENTIFICATION</scope>
</reference>
<dbReference type="Gene3D" id="1.20.1170.10">
    <property type="match status" value="1"/>
</dbReference>
<evidence type="ECO:0000256" key="2">
    <source>
        <dbReference type="ARBA" id="ARBA00022490"/>
    </source>
</evidence>
<keyword evidence="2" id="KW-0963">Cytoplasm</keyword>
<organism evidence="10 11">
    <name type="scientific">Junco hyemalis</name>
    <name type="common">Dark-eyed junco</name>
    <dbReference type="NCBI Taxonomy" id="40217"/>
    <lineage>
        <taxon>Eukaryota</taxon>
        <taxon>Metazoa</taxon>
        <taxon>Chordata</taxon>
        <taxon>Craniata</taxon>
        <taxon>Vertebrata</taxon>
        <taxon>Euteleostomi</taxon>
        <taxon>Archelosauria</taxon>
        <taxon>Archosauria</taxon>
        <taxon>Dinosauria</taxon>
        <taxon>Saurischia</taxon>
        <taxon>Theropoda</taxon>
        <taxon>Coelurosauria</taxon>
        <taxon>Aves</taxon>
        <taxon>Neognathae</taxon>
        <taxon>Neoaves</taxon>
        <taxon>Telluraves</taxon>
        <taxon>Australaves</taxon>
        <taxon>Passeriformes</taxon>
        <taxon>Passerellidae</taxon>
        <taxon>Junco</taxon>
    </lineage>
</organism>
<evidence type="ECO:0000256" key="8">
    <source>
        <dbReference type="SAM" id="MobiDB-lite"/>
    </source>
</evidence>
<evidence type="ECO:0000256" key="1">
    <source>
        <dbReference type="ARBA" id="ARBA00004245"/>
    </source>
</evidence>
<evidence type="ECO:0000256" key="3">
    <source>
        <dbReference type="ARBA" id="ARBA00022701"/>
    </source>
</evidence>
<evidence type="ECO:0000259" key="9">
    <source>
        <dbReference type="Pfam" id="PF12455"/>
    </source>
</evidence>
<keyword evidence="6" id="KW-0206">Cytoskeleton</keyword>
<evidence type="ECO:0000313" key="11">
    <source>
        <dbReference type="Proteomes" id="UP000694408"/>
    </source>
</evidence>
<dbReference type="PANTHER" id="PTHR18916">
    <property type="entry name" value="DYNACTIN 1-RELATED MICROTUBULE-BINDING"/>
    <property type="match status" value="1"/>
</dbReference>
<evidence type="ECO:0000256" key="6">
    <source>
        <dbReference type="ARBA" id="ARBA00023212"/>
    </source>
</evidence>
<evidence type="ECO:0000313" key="10">
    <source>
        <dbReference type="Ensembl" id="ENSJHYP00000006539.1"/>
    </source>
</evidence>
<keyword evidence="3" id="KW-0493">Microtubule</keyword>
<dbReference type="GO" id="GO:0000776">
    <property type="term" value="C:kinetochore"/>
    <property type="evidence" value="ECO:0007669"/>
    <property type="project" value="TreeGrafter"/>
</dbReference>
<dbReference type="Proteomes" id="UP000694408">
    <property type="component" value="Unplaced"/>
</dbReference>
<dbReference type="GO" id="GO:0030424">
    <property type="term" value="C:axon"/>
    <property type="evidence" value="ECO:0007669"/>
    <property type="project" value="TreeGrafter"/>
</dbReference>
<comment type="subcellular location">
    <subcellularLocation>
        <location evidence="1">Cytoplasm</location>
        <location evidence="1">Cytoskeleton</location>
    </subcellularLocation>
</comment>
<protein>
    <recommendedName>
        <fullName evidence="9">Dynein associated protein domain-containing protein</fullName>
    </recommendedName>
</protein>
<feature type="coiled-coil region" evidence="7">
    <location>
        <begin position="628"/>
        <end position="705"/>
    </location>
</feature>
<evidence type="ECO:0000256" key="4">
    <source>
        <dbReference type="ARBA" id="ARBA00023017"/>
    </source>
</evidence>
<dbReference type="GO" id="GO:0005874">
    <property type="term" value="C:microtubule"/>
    <property type="evidence" value="ECO:0007669"/>
    <property type="project" value="UniProtKB-KW"/>
</dbReference>
<dbReference type="AlphaFoldDB" id="A0A8C5IMJ8"/>
<dbReference type="GO" id="GO:0007097">
    <property type="term" value="P:nuclear migration"/>
    <property type="evidence" value="ECO:0007669"/>
    <property type="project" value="TreeGrafter"/>
</dbReference>
<dbReference type="InterPro" id="IPR022157">
    <property type="entry name" value="Dynactin"/>
</dbReference>
<keyword evidence="4" id="KW-0243">Dynein</keyword>
<proteinExistence type="predicted"/>
<feature type="region of interest" description="Disordered" evidence="8">
    <location>
        <begin position="1"/>
        <end position="95"/>
    </location>
</feature>
<sequence>ADTTSPETPESAAMKVPKRGVDSTSPRPTRTPTSSASGGTAGPSGSASASGGEMSSSEPGTPAQTPLVAPVIPTPSLGSPGAPPVPSPTKEEENLRAQVRDLEEKLETLKIKRNEDKAKLKELEKYKIQLEQVQEWKSKMQEQQAELQKRLKEAKKEAKDALEAKERYMEEMADTADAIEMATLDKEMAEERAESLQQEVDSLKEKVEYLTMDLEILKHEIEEKGSDGAASSYQVKQLEEQNARLKEALVRMRDLSASEKQEHVKLQKQMEKKNTELESLRQQREKLQEEVKQAEKTVDELKEQVRDRWDGIFGMFVDIQGSVGTFGDIWGIETPGEPRELQPQPGHGCVPVPRPVPPAPCPCPVRALNRCSVEVYKKVGTLYPEMSVHERSLDFLIELLHKDQLDETVNVEPLTKAIKYYQHLYSIHLADQAEDCTLQLADHIKFTQSALDCMGVEVCRLRAFLQAGQEAADLAILLKDLETSCSDIRQFCKKIRRRMPGTDAPGIPAALGFGPQVSETLLECRKHLTWVVAVLQEVAAAGAQLIAPLAENEGLPAPRLEELAFKVSEQVGILQRASWASSSAGGEAELLPGGSAQPRPLRAALAQLEPLLRLSLIPSLLPLQGEELSEANVRLSLLEKKLDSASKDADDRVEKIQTKLDETQTLLKKKEKEFEETMDALQADIDQLESEKVELKQRLNNQSKRTIEGLRGAPPSGVASIVSGIAGGVGAGQVPAGGSGPVQVKDSPLLLQQIDALQLSLKHLKNENNLLKGAQMKLELASLAPLQVPRVAVARERPPEALPTQSLYRKTTQLLETLYQLSANAKVLDMRQSKSTRSSSARLLEQTARLCALKNSIDALKDDTLREMVQQQPGAGVSTTFGTFPSSSFLKVRSAHGLTD</sequence>
<accession>A0A8C5IMJ8</accession>
<dbReference type="PANTHER" id="PTHR18916:SF6">
    <property type="entry name" value="DYNACTIN SUBUNIT 1"/>
    <property type="match status" value="1"/>
</dbReference>
<dbReference type="GO" id="GO:0000132">
    <property type="term" value="P:establishment of mitotic spindle orientation"/>
    <property type="evidence" value="ECO:0007669"/>
    <property type="project" value="TreeGrafter"/>
</dbReference>
<keyword evidence="11" id="KW-1185">Reference proteome</keyword>